<dbReference type="InterPro" id="IPR032675">
    <property type="entry name" value="LRR_dom_sf"/>
</dbReference>
<keyword evidence="16" id="KW-1185">Reference proteome</keyword>
<gene>
    <name evidence="15" type="ORF">NP493_447g02030</name>
</gene>
<dbReference type="PROSITE" id="PS51450">
    <property type="entry name" value="LRR"/>
    <property type="match status" value="2"/>
</dbReference>
<dbReference type="SUPFAM" id="SSF52200">
    <property type="entry name" value="Toll/Interleukin receptor TIR domain"/>
    <property type="match status" value="1"/>
</dbReference>
<dbReference type="InterPro" id="IPR000157">
    <property type="entry name" value="TIR_dom"/>
</dbReference>
<evidence type="ECO:0000256" key="4">
    <source>
        <dbReference type="ARBA" id="ARBA00022692"/>
    </source>
</evidence>
<evidence type="ECO:0000256" key="3">
    <source>
        <dbReference type="ARBA" id="ARBA00022614"/>
    </source>
</evidence>
<evidence type="ECO:0000256" key="12">
    <source>
        <dbReference type="SAM" id="Phobius"/>
    </source>
</evidence>
<evidence type="ECO:0000256" key="10">
    <source>
        <dbReference type="ARBA" id="ARBA00023180"/>
    </source>
</evidence>
<keyword evidence="6" id="KW-0677">Repeat</keyword>
<dbReference type="SUPFAM" id="SSF52058">
    <property type="entry name" value="L domain-like"/>
    <property type="match status" value="2"/>
</dbReference>
<dbReference type="GO" id="GO:0002224">
    <property type="term" value="P:toll-like receptor signaling pathway"/>
    <property type="evidence" value="ECO:0007669"/>
    <property type="project" value="InterPro"/>
</dbReference>
<evidence type="ECO:0000256" key="6">
    <source>
        <dbReference type="ARBA" id="ARBA00022737"/>
    </source>
</evidence>
<comment type="caution">
    <text evidence="15">The sequence shown here is derived from an EMBL/GenBank/DDBJ whole genome shotgun (WGS) entry which is preliminary data.</text>
</comment>
<dbReference type="SMART" id="SM00365">
    <property type="entry name" value="LRR_SD22"/>
    <property type="match status" value="5"/>
</dbReference>
<keyword evidence="5 13" id="KW-0732">Signal</keyword>
<keyword evidence="10" id="KW-0325">Glycoprotein</keyword>
<dbReference type="InterPro" id="IPR035897">
    <property type="entry name" value="Toll_tir_struct_dom_sf"/>
</dbReference>
<evidence type="ECO:0000256" key="5">
    <source>
        <dbReference type="ARBA" id="ARBA00022729"/>
    </source>
</evidence>
<feature type="signal peptide" evidence="13">
    <location>
        <begin position="1"/>
        <end position="22"/>
    </location>
</feature>
<dbReference type="InterPro" id="IPR003591">
    <property type="entry name" value="Leu-rich_rpt_typical-subtyp"/>
</dbReference>
<keyword evidence="9" id="KW-0675">Receptor</keyword>
<evidence type="ECO:0000256" key="11">
    <source>
        <dbReference type="SAM" id="MobiDB-lite"/>
    </source>
</evidence>
<dbReference type="GO" id="GO:0005886">
    <property type="term" value="C:plasma membrane"/>
    <property type="evidence" value="ECO:0007669"/>
    <property type="project" value="TreeGrafter"/>
</dbReference>
<dbReference type="PANTHER" id="PTHR24365">
    <property type="entry name" value="TOLL-LIKE RECEPTOR"/>
    <property type="match status" value="1"/>
</dbReference>
<dbReference type="GO" id="GO:0004888">
    <property type="term" value="F:transmembrane signaling receptor activity"/>
    <property type="evidence" value="ECO:0007669"/>
    <property type="project" value="InterPro"/>
</dbReference>
<dbReference type="SMART" id="SM00082">
    <property type="entry name" value="LRRCT"/>
    <property type="match status" value="1"/>
</dbReference>
<evidence type="ECO:0000313" key="16">
    <source>
        <dbReference type="Proteomes" id="UP001209878"/>
    </source>
</evidence>
<dbReference type="PANTHER" id="PTHR24365:SF530">
    <property type="entry name" value="MSTPROX-RELATED"/>
    <property type="match status" value="1"/>
</dbReference>
<evidence type="ECO:0000256" key="13">
    <source>
        <dbReference type="SAM" id="SignalP"/>
    </source>
</evidence>
<dbReference type="SMART" id="SM00369">
    <property type="entry name" value="LRR_TYP"/>
    <property type="match status" value="13"/>
</dbReference>
<dbReference type="Pfam" id="PF13855">
    <property type="entry name" value="LRR_8"/>
    <property type="match status" value="5"/>
</dbReference>
<evidence type="ECO:0000313" key="15">
    <source>
        <dbReference type="EMBL" id="KAK2180333.1"/>
    </source>
</evidence>
<dbReference type="SMART" id="SM00255">
    <property type="entry name" value="TIR"/>
    <property type="match status" value="1"/>
</dbReference>
<dbReference type="Pfam" id="PF01582">
    <property type="entry name" value="TIR"/>
    <property type="match status" value="1"/>
</dbReference>
<dbReference type="InterPro" id="IPR000483">
    <property type="entry name" value="Cys-rich_flank_reg_C"/>
</dbReference>
<feature type="chain" id="PRO_5042083457" description="TIR domain-containing protein" evidence="13">
    <location>
        <begin position="23"/>
        <end position="885"/>
    </location>
</feature>
<keyword evidence="8 12" id="KW-0472">Membrane</keyword>
<accession>A0AAD9KZ33</accession>
<evidence type="ECO:0000256" key="2">
    <source>
        <dbReference type="ARBA" id="ARBA00009634"/>
    </source>
</evidence>
<dbReference type="InterPro" id="IPR001611">
    <property type="entry name" value="Leu-rich_rpt"/>
</dbReference>
<organism evidence="15 16">
    <name type="scientific">Ridgeia piscesae</name>
    <name type="common">Tubeworm</name>
    <dbReference type="NCBI Taxonomy" id="27915"/>
    <lineage>
        <taxon>Eukaryota</taxon>
        <taxon>Metazoa</taxon>
        <taxon>Spiralia</taxon>
        <taxon>Lophotrochozoa</taxon>
        <taxon>Annelida</taxon>
        <taxon>Polychaeta</taxon>
        <taxon>Sedentaria</taxon>
        <taxon>Canalipalpata</taxon>
        <taxon>Sabellida</taxon>
        <taxon>Siboglinidae</taxon>
        <taxon>Ridgeia</taxon>
    </lineage>
</organism>
<dbReference type="Gene3D" id="3.40.50.10140">
    <property type="entry name" value="Toll/interleukin-1 receptor homology (TIR) domain"/>
    <property type="match status" value="1"/>
</dbReference>
<dbReference type="FunFam" id="3.80.10.10:FF:001360">
    <property type="entry name" value="Uncharacterized protein"/>
    <property type="match status" value="1"/>
</dbReference>
<comment type="subcellular location">
    <subcellularLocation>
        <location evidence="1">Membrane</location>
        <topology evidence="1">Single-pass type I membrane protein</topology>
    </subcellularLocation>
</comment>
<dbReference type="InterPro" id="IPR017241">
    <property type="entry name" value="Toll-like_receptor"/>
</dbReference>
<evidence type="ECO:0000256" key="1">
    <source>
        <dbReference type="ARBA" id="ARBA00004479"/>
    </source>
</evidence>
<dbReference type="PROSITE" id="PS50104">
    <property type="entry name" value="TIR"/>
    <property type="match status" value="1"/>
</dbReference>
<dbReference type="PIRSF" id="PIRSF037595">
    <property type="entry name" value="Toll-like_receptor"/>
    <property type="match status" value="1"/>
</dbReference>
<evidence type="ECO:0000256" key="9">
    <source>
        <dbReference type="ARBA" id="ARBA00023170"/>
    </source>
</evidence>
<reference evidence="15" key="1">
    <citation type="journal article" date="2023" name="Mol. Biol. Evol.">
        <title>Third-Generation Sequencing Reveals the Adaptive Role of the Epigenome in Three Deep-Sea Polychaetes.</title>
        <authorList>
            <person name="Perez M."/>
            <person name="Aroh O."/>
            <person name="Sun Y."/>
            <person name="Lan Y."/>
            <person name="Juniper S.K."/>
            <person name="Young C.R."/>
            <person name="Angers B."/>
            <person name="Qian P.Y."/>
        </authorList>
    </citation>
    <scope>NUCLEOTIDE SEQUENCE</scope>
    <source>
        <strain evidence="15">R07B-5</strain>
    </source>
</reference>
<comment type="similarity">
    <text evidence="2">Belongs to the Toll-like receptor family.</text>
</comment>
<name>A0AAD9KZ33_RIDPI</name>
<dbReference type="EMBL" id="JAODUO010000447">
    <property type="protein sequence ID" value="KAK2180333.1"/>
    <property type="molecule type" value="Genomic_DNA"/>
</dbReference>
<keyword evidence="4 12" id="KW-0812">Transmembrane</keyword>
<feature type="region of interest" description="Disordered" evidence="11">
    <location>
        <begin position="865"/>
        <end position="885"/>
    </location>
</feature>
<evidence type="ECO:0000256" key="8">
    <source>
        <dbReference type="ARBA" id="ARBA00023136"/>
    </source>
</evidence>
<keyword evidence="7 12" id="KW-1133">Transmembrane helix</keyword>
<proteinExistence type="inferred from homology"/>
<dbReference type="AlphaFoldDB" id="A0AAD9KZ33"/>
<evidence type="ECO:0000259" key="14">
    <source>
        <dbReference type="PROSITE" id="PS50104"/>
    </source>
</evidence>
<keyword evidence="3" id="KW-0433">Leucine-rich repeat</keyword>
<feature type="transmembrane region" description="Helical" evidence="12">
    <location>
        <begin position="649"/>
        <end position="673"/>
    </location>
</feature>
<dbReference type="Gene3D" id="3.80.10.10">
    <property type="entry name" value="Ribonuclease Inhibitor"/>
    <property type="match status" value="4"/>
</dbReference>
<protein>
    <recommendedName>
        <fullName evidence="14">TIR domain-containing protein</fullName>
    </recommendedName>
</protein>
<dbReference type="Proteomes" id="UP001209878">
    <property type="component" value="Unassembled WGS sequence"/>
</dbReference>
<dbReference type="GO" id="GO:0006955">
    <property type="term" value="P:immune response"/>
    <property type="evidence" value="ECO:0007669"/>
    <property type="project" value="InterPro"/>
</dbReference>
<sequence length="885" mass="98197">MTTTRIVFAALVLVLYPSRGHATTPARCPERCHCKRQLQIVSCQGLQLQKLPKNIPSCVQKLYLDNNLITQIPPKAFSELHNLSVLSLTKNVITDVFPGAFNGLQRLNRLDLKNNQLYSLDKAVFNGLDSLTSLYLSQNKLRAIPDVGLSRNLSKLDLEHNQFSSAHFPDGYSQLQKLKSVVLSNNINIKSLNHTDLLSLKSSGVTRFRIARCSLRHIANDTFTNFTALGSLKLSHNPQLELTAVKALVVSLSGSVLTDLDLSGILETLPADLFRPLSDVPMRDLVLSHSKFGAINNGTFKYLGKLFHLDLSYGQLKTTDVDAFTGLLSVERIKLDHNSQLGIFPHPLPGNLTILDLSYTAMTDIPDGTFVGLDKLTDLSLSHCSLRVFRKSSFSGLSGLLSLDLSHNAIGGNNIGAKFFKPMPRLETLALNSNQLTTIATEYSLFTNLPNLRKLYLNDNNCRNLSLRLFDKLHKLEVLHLQDNSLGYLIKSDSGGVLFSELTALRELHLENNGLTSLPGGMIRSLESLQTLYLQENSISNWGDGFFNGTTSVRMVNLTSNKISYINESSLSGLSNNVSATELCLSANPFSCGCDLIWFRDWLDTINSSRISIPDIDKCKCSTPVSLAGHALSEFHPEDIRTTCFPPPWLYIIVGAVGGGVSLVLLLVSVIYANRWSLRISKYRFKQWLRQKDTSRPSLQGYESLNSLRYDVFISYGPSEDSRDWVTSALYPELMSFVDEERIFFEEKATPNGNLLSELAESIDNSRTAILVVTTDYLEDSRRVDYEVRLIMAHAASMGALTKGMILILHGSNIGERLPTYLRPLLGASEFLWPEGGPKDTEREAFWGGLRDQLNELLPASSKGNNSHHVFSNVPDSGDLEVSSD</sequence>
<evidence type="ECO:0000256" key="7">
    <source>
        <dbReference type="ARBA" id="ARBA00022989"/>
    </source>
</evidence>
<dbReference type="FunFam" id="3.80.10.10:FF:000770">
    <property type="entry name" value="Uncharacterized protein"/>
    <property type="match status" value="1"/>
</dbReference>
<feature type="domain" description="TIR" evidence="14">
    <location>
        <begin position="708"/>
        <end position="854"/>
    </location>
</feature>